<feature type="site" description="Important for substrate binding and specificity" evidence="5">
    <location>
        <position position="146"/>
    </location>
</feature>
<comment type="subunit">
    <text evidence="5">Homodimer.</text>
</comment>
<feature type="active site" description="Proton donor/acceptor" evidence="5">
    <location>
        <position position="181"/>
    </location>
</feature>
<keyword evidence="5" id="KW-0479">Metal-binding</keyword>
<dbReference type="InterPro" id="IPR013520">
    <property type="entry name" value="Ribonucl_H"/>
</dbReference>
<keyword evidence="3 5" id="KW-0378">Hydrolase</keyword>
<dbReference type="GO" id="GO:0008033">
    <property type="term" value="P:tRNA processing"/>
    <property type="evidence" value="ECO:0007669"/>
    <property type="project" value="UniProtKB-KW"/>
</dbReference>
<accession>A0A1I4SBI2</accession>
<dbReference type="SUPFAM" id="SSF53098">
    <property type="entry name" value="Ribonuclease H-like"/>
    <property type="match status" value="1"/>
</dbReference>
<dbReference type="GO" id="GO:0045004">
    <property type="term" value="P:DNA replication proofreading"/>
    <property type="evidence" value="ECO:0007669"/>
    <property type="project" value="TreeGrafter"/>
</dbReference>
<evidence type="ECO:0000313" key="8">
    <source>
        <dbReference type="Proteomes" id="UP000199556"/>
    </source>
</evidence>
<keyword evidence="8" id="KW-1185">Reference proteome</keyword>
<reference evidence="7 8" key="1">
    <citation type="submission" date="2016-10" db="EMBL/GenBank/DDBJ databases">
        <authorList>
            <person name="de Groot N.N."/>
        </authorList>
    </citation>
    <scope>NUCLEOTIDE SEQUENCE [LARGE SCALE GENOMIC DNA]</scope>
    <source>
        <strain evidence="7 8">DSM 4180</strain>
    </source>
</reference>
<keyword evidence="2 5" id="KW-0540">Nuclease</keyword>
<feature type="binding site" evidence="5">
    <location>
        <position position="186"/>
    </location>
    <ligand>
        <name>Mg(2+)</name>
        <dbReference type="ChEBI" id="CHEBI:18420"/>
        <label>2</label>
        <note>catalytic</note>
    </ligand>
</feature>
<dbReference type="Proteomes" id="UP000199556">
    <property type="component" value="Unassembled WGS sequence"/>
</dbReference>
<dbReference type="OrthoDB" id="9778264at2"/>
<dbReference type="Pfam" id="PF00929">
    <property type="entry name" value="RNase_T"/>
    <property type="match status" value="1"/>
</dbReference>
<dbReference type="PANTHER" id="PTHR30231">
    <property type="entry name" value="DNA POLYMERASE III SUBUNIT EPSILON"/>
    <property type="match status" value="1"/>
</dbReference>
<dbReference type="GO" id="GO:0008408">
    <property type="term" value="F:3'-5' exonuclease activity"/>
    <property type="evidence" value="ECO:0007669"/>
    <property type="project" value="TreeGrafter"/>
</dbReference>
<dbReference type="GO" id="GO:0005829">
    <property type="term" value="C:cytosol"/>
    <property type="evidence" value="ECO:0007669"/>
    <property type="project" value="TreeGrafter"/>
</dbReference>
<dbReference type="RefSeq" id="WP_090486619.1">
    <property type="nucleotide sequence ID" value="NZ_FOUO01000015.1"/>
</dbReference>
<dbReference type="AlphaFoldDB" id="A0A1I4SBI2"/>
<evidence type="ECO:0000256" key="1">
    <source>
        <dbReference type="ARBA" id="ARBA00022694"/>
    </source>
</evidence>
<dbReference type="InterPro" id="IPR012337">
    <property type="entry name" value="RNaseH-like_sf"/>
</dbReference>
<keyword evidence="4 5" id="KW-0269">Exonuclease</keyword>
<feature type="domain" description="Exonuclease" evidence="6">
    <location>
        <begin position="18"/>
        <end position="203"/>
    </location>
</feature>
<dbReference type="NCBIfam" id="TIGR01298">
    <property type="entry name" value="RNaseT"/>
    <property type="match status" value="1"/>
</dbReference>
<dbReference type="GO" id="GO:0003676">
    <property type="term" value="F:nucleic acid binding"/>
    <property type="evidence" value="ECO:0007669"/>
    <property type="project" value="InterPro"/>
</dbReference>
<dbReference type="EMBL" id="FOUO01000015">
    <property type="protein sequence ID" value="SFM61832.1"/>
    <property type="molecule type" value="Genomic_DNA"/>
</dbReference>
<feature type="binding site" evidence="5">
    <location>
        <position position="23"/>
    </location>
    <ligand>
        <name>Mg(2+)</name>
        <dbReference type="ChEBI" id="CHEBI:18420"/>
        <label>2</label>
        <note>catalytic</note>
    </ligand>
</feature>
<evidence type="ECO:0000256" key="3">
    <source>
        <dbReference type="ARBA" id="ARBA00022801"/>
    </source>
</evidence>
<evidence type="ECO:0000313" key="7">
    <source>
        <dbReference type="EMBL" id="SFM61832.1"/>
    </source>
</evidence>
<dbReference type="InterPro" id="IPR005987">
    <property type="entry name" value="RNase_T"/>
</dbReference>
<comment type="function">
    <text evidence="5">Trims short 3' overhangs of a variety of RNA species, leaving a one or two nucleotide 3' overhang. Responsible for the end-turnover of tRNA: specifically removes the terminal AMP residue from uncharged tRNA (tRNA-C-C-A). Also appears to be involved in tRNA biosynthesis.</text>
</comment>
<feature type="binding site" evidence="5">
    <location>
        <position position="181"/>
    </location>
    <ligand>
        <name>Mg(2+)</name>
        <dbReference type="ChEBI" id="CHEBI:18420"/>
        <label>2</label>
        <note>catalytic</note>
    </ligand>
</feature>
<proteinExistence type="inferred from homology"/>
<dbReference type="GO" id="GO:0000287">
    <property type="term" value="F:magnesium ion binding"/>
    <property type="evidence" value="ECO:0007669"/>
    <property type="project" value="UniProtKB-UniRule"/>
</dbReference>
<dbReference type="InterPro" id="IPR036397">
    <property type="entry name" value="RNaseH_sf"/>
</dbReference>
<comment type="caution">
    <text evidence="5">Lacks conserved residue(s) required for the propagation of feature annotation.</text>
</comment>
<feature type="binding site" evidence="5">
    <location>
        <position position="23"/>
    </location>
    <ligand>
        <name>Mg(2+)</name>
        <dbReference type="ChEBI" id="CHEBI:18420"/>
        <label>1</label>
        <note>catalytic</note>
    </ligand>
</feature>
<dbReference type="GO" id="GO:0016896">
    <property type="term" value="F:RNA exonuclease activity, producing 5'-phosphomonoesters"/>
    <property type="evidence" value="ECO:0007669"/>
    <property type="project" value="UniProtKB-UniRule"/>
</dbReference>
<dbReference type="EC" id="3.1.13.-" evidence="5"/>
<evidence type="ECO:0000256" key="4">
    <source>
        <dbReference type="ARBA" id="ARBA00022839"/>
    </source>
</evidence>
<keyword evidence="5" id="KW-0460">Magnesium</keyword>
<evidence type="ECO:0000256" key="5">
    <source>
        <dbReference type="HAMAP-Rule" id="MF_00157"/>
    </source>
</evidence>
<dbReference type="HAMAP" id="MF_00157">
    <property type="entry name" value="RNase_T"/>
    <property type="match status" value="1"/>
</dbReference>
<feature type="binding site" evidence="5">
    <location>
        <position position="25"/>
    </location>
    <ligand>
        <name>Mg(2+)</name>
        <dbReference type="ChEBI" id="CHEBI:18420"/>
        <label>2</label>
        <note>catalytic</note>
    </ligand>
</feature>
<evidence type="ECO:0000256" key="2">
    <source>
        <dbReference type="ARBA" id="ARBA00022722"/>
    </source>
</evidence>
<feature type="site" description="Important for substrate binding and specificity" evidence="5">
    <location>
        <position position="29"/>
    </location>
</feature>
<name>A0A1I4SBI2_ECTMO</name>
<dbReference type="CDD" id="cd06134">
    <property type="entry name" value="RNaseT"/>
    <property type="match status" value="1"/>
</dbReference>
<comment type="cofactor">
    <cofactor evidence="5">
        <name>Mg(2+)</name>
        <dbReference type="ChEBI" id="CHEBI:18420"/>
    </cofactor>
    <text evidence="5">Binds two Mg(2+) per subunit. The active form of the enzyme binds two Mg(2+) ions in its active site. The first Mg(2+) forms only one salt bridge with the protein.</text>
</comment>
<dbReference type="PANTHER" id="PTHR30231:SF2">
    <property type="entry name" value="RIBONUCLEASE T"/>
    <property type="match status" value="1"/>
</dbReference>
<dbReference type="Gene3D" id="3.30.420.10">
    <property type="entry name" value="Ribonuclease H-like superfamily/Ribonuclease H"/>
    <property type="match status" value="1"/>
</dbReference>
<dbReference type="STRING" id="195064.SAMN05421721_1156"/>
<protein>
    <recommendedName>
        <fullName evidence="5">Ribonuclease T</fullName>
        <ecNumber evidence="5">3.1.13.-</ecNumber>
    </recommendedName>
    <alternativeName>
        <fullName evidence="5">Exoribonuclease T</fullName>
        <shortName evidence="5">RNase T</shortName>
    </alternativeName>
</protein>
<organism evidence="7 8">
    <name type="scientific">Ectothiorhodospira mobilis</name>
    <dbReference type="NCBI Taxonomy" id="195064"/>
    <lineage>
        <taxon>Bacteria</taxon>
        <taxon>Pseudomonadati</taxon>
        <taxon>Pseudomonadota</taxon>
        <taxon>Gammaproteobacteria</taxon>
        <taxon>Chromatiales</taxon>
        <taxon>Ectothiorhodospiraceae</taxon>
        <taxon>Ectothiorhodospira</taxon>
    </lineage>
</organism>
<comment type="similarity">
    <text evidence="5">Belongs to the RNase T family.</text>
</comment>
<sequence length="215" mass="24083">MSEEPDFCPMGDRFRGFLPVVVDVETGGFNPKTDALLQIAAVLLRMDHNGDLHRDRTLSFHVQPFEGAHMDPKSLEVTGINPWHPLRIAVPEQEALQGIFREVRQEVKRNRCTRAILVGHNAGFDLAFVNATVERAQIKRNPFHPFSNLDTVTLSAMAYGQTVLARAAREAGLSWDNAEAHSATYDAEKTADIFCDVMNRWNRHTAAQAETMDKA</sequence>
<gene>
    <name evidence="5" type="primary">rnt</name>
    <name evidence="7" type="ORF">SAMN05421721_1156</name>
</gene>
<dbReference type="SMART" id="SM00479">
    <property type="entry name" value="EXOIII"/>
    <property type="match status" value="1"/>
</dbReference>
<feature type="site" description="Important for substrate binding and specificity" evidence="5">
    <location>
        <position position="124"/>
    </location>
</feature>
<evidence type="ECO:0000259" key="6">
    <source>
        <dbReference type="SMART" id="SM00479"/>
    </source>
</evidence>
<keyword evidence="1 5" id="KW-0819">tRNA processing</keyword>